<dbReference type="Proteomes" id="UP000240493">
    <property type="component" value="Unassembled WGS sequence"/>
</dbReference>
<sequence length="496" mass="55387">MTTDNRIKRHMIPNTHVNEDRFERIHTPLMHWQWIIGTHVPAQSGRKQNFEVAALNLLYGPALRSVSVVFLGISPMTCGGSQRKREWGWGLEFVSDADQCLCFLFSEGTKEERKDRQAMRDEYINTEWLKKKSQGLWGAERYFPLPWALNIATFRGRLLLGVWLEGGVGALCHVSAGLVGACCMGHVKSKSHRERGRKTNEEAGLTSERRGCGRRRRGWTTAGGFIYTDTGTRQVPHDSRLTPSWAESHIESWLASALPYPAKGRQYWGLETRRGETRGKEPLWPSKVGEAATATATAATVTPPAPALLEREGTRLMERVLDRITRWATAAAAPGLLILLLPLLLKGREGEEGTREEEREEWKGVLGTVPLDSIDLSHQVLRHAPSRCDLARSIIRCISKEASERASTVWQSLTAYSLNPSPYAARRADHENCGHQTWPKGGQLATADGSVSFSSLFYLPPALGVSSLSRSNEPSQPLCKQHCPIFAILPRCFIYL</sequence>
<protein>
    <submittedName>
        <fullName evidence="2">Uncharacterized protein</fullName>
    </submittedName>
</protein>
<feature type="compositionally biased region" description="Basic and acidic residues" evidence="1">
    <location>
        <begin position="197"/>
        <end position="211"/>
    </location>
</feature>
<feature type="region of interest" description="Disordered" evidence="1">
    <location>
        <begin position="191"/>
        <end position="214"/>
    </location>
</feature>
<organism evidence="2 3">
    <name type="scientific">Trichoderma asperellum (strain ATCC 204424 / CBS 433.97 / NBRC 101777)</name>
    <dbReference type="NCBI Taxonomy" id="1042311"/>
    <lineage>
        <taxon>Eukaryota</taxon>
        <taxon>Fungi</taxon>
        <taxon>Dikarya</taxon>
        <taxon>Ascomycota</taxon>
        <taxon>Pezizomycotina</taxon>
        <taxon>Sordariomycetes</taxon>
        <taxon>Hypocreomycetidae</taxon>
        <taxon>Hypocreales</taxon>
        <taxon>Hypocreaceae</taxon>
        <taxon>Trichoderma</taxon>
    </lineage>
</organism>
<evidence type="ECO:0000313" key="3">
    <source>
        <dbReference type="Proteomes" id="UP000240493"/>
    </source>
</evidence>
<dbReference type="AlphaFoldDB" id="A0A2T3ZQB6"/>
<evidence type="ECO:0000313" key="2">
    <source>
        <dbReference type="EMBL" id="PTB47012.1"/>
    </source>
</evidence>
<keyword evidence="3" id="KW-1185">Reference proteome</keyword>
<accession>A0A2T3ZQB6</accession>
<name>A0A2T3ZQB6_TRIA4</name>
<proteinExistence type="predicted"/>
<reference evidence="2 3" key="1">
    <citation type="submission" date="2016-07" db="EMBL/GenBank/DDBJ databases">
        <title>Multiple horizontal gene transfer events from other fungi enriched the ability of initially mycotrophic Trichoderma (Ascomycota) to feed on dead plant biomass.</title>
        <authorList>
            <consortium name="DOE Joint Genome Institute"/>
            <person name="Aerts A."/>
            <person name="Atanasova L."/>
            <person name="Chenthamara K."/>
            <person name="Zhang J."/>
            <person name="Grujic M."/>
            <person name="Henrissat B."/>
            <person name="Kuo A."/>
            <person name="Salamov A."/>
            <person name="Lipzen A."/>
            <person name="Labutti K."/>
            <person name="Barry K."/>
            <person name="Miao Y."/>
            <person name="Rahimi M.J."/>
            <person name="Shen Q."/>
            <person name="Grigoriev I.V."/>
            <person name="Kubicek C.P."/>
            <person name="Druzhinina I.S."/>
        </authorList>
    </citation>
    <scope>NUCLEOTIDE SEQUENCE [LARGE SCALE GENOMIC DNA]</scope>
    <source>
        <strain evidence="2 3">CBS 433.97</strain>
    </source>
</reference>
<gene>
    <name evidence="2" type="ORF">M441DRAFT_229121</name>
</gene>
<evidence type="ECO:0000256" key="1">
    <source>
        <dbReference type="SAM" id="MobiDB-lite"/>
    </source>
</evidence>
<dbReference type="EMBL" id="KZ679256">
    <property type="protein sequence ID" value="PTB47012.1"/>
    <property type="molecule type" value="Genomic_DNA"/>
</dbReference>